<dbReference type="Proteomes" id="UP000199437">
    <property type="component" value="Unassembled WGS sequence"/>
</dbReference>
<reference evidence="2" key="1">
    <citation type="submission" date="2016-10" db="EMBL/GenBank/DDBJ databases">
        <authorList>
            <person name="Varghese N."/>
            <person name="Submissions S."/>
        </authorList>
    </citation>
    <scope>NUCLEOTIDE SEQUENCE [LARGE SCALE GENOMIC DNA]</scope>
    <source>
        <strain evidence="2">CGMCC 1.12402</strain>
    </source>
</reference>
<accession>A0A1I0ND84</accession>
<proteinExistence type="predicted"/>
<dbReference type="AlphaFoldDB" id="A0A1I0ND84"/>
<protein>
    <submittedName>
        <fullName evidence="1">Uncharacterized protein</fullName>
    </submittedName>
</protein>
<sequence>MVDFITSTSLVSYINKSESQVLFDGLGNRQKPKKMYSEQRLAYSLIMKDKYGFSLMVEFYFIGTGLFQKLEIL</sequence>
<evidence type="ECO:0000313" key="2">
    <source>
        <dbReference type="Proteomes" id="UP000199437"/>
    </source>
</evidence>
<gene>
    <name evidence="1" type="ORF">SAMN05216290_1118</name>
</gene>
<dbReference type="EMBL" id="FOIR01000001">
    <property type="protein sequence ID" value="SEV99371.1"/>
    <property type="molecule type" value="Genomic_DNA"/>
</dbReference>
<keyword evidence="2" id="KW-1185">Reference proteome</keyword>
<name>A0A1I0ND84_9BACT</name>
<evidence type="ECO:0000313" key="1">
    <source>
        <dbReference type="EMBL" id="SEV99371.1"/>
    </source>
</evidence>
<organism evidence="1 2">
    <name type="scientific">Roseivirga pacifica</name>
    <dbReference type="NCBI Taxonomy" id="1267423"/>
    <lineage>
        <taxon>Bacteria</taxon>
        <taxon>Pseudomonadati</taxon>
        <taxon>Bacteroidota</taxon>
        <taxon>Cytophagia</taxon>
        <taxon>Cytophagales</taxon>
        <taxon>Roseivirgaceae</taxon>
        <taxon>Roseivirga</taxon>
    </lineage>
</organism>
<dbReference type="STRING" id="1267423.SAMN05216290_1118"/>